<gene>
    <name evidence="1" type="ORF">SAMN04488094_10829</name>
</gene>
<evidence type="ECO:0000313" key="2">
    <source>
        <dbReference type="Proteomes" id="UP000198728"/>
    </source>
</evidence>
<reference evidence="1 2" key="1">
    <citation type="submission" date="2016-10" db="EMBL/GenBank/DDBJ databases">
        <authorList>
            <person name="de Groot N.N."/>
        </authorList>
    </citation>
    <scope>NUCLEOTIDE SEQUENCE [LARGE SCALE GENOMIC DNA]</scope>
    <source>
        <strain evidence="1 2">DSM 19548</strain>
    </source>
</reference>
<name>A0A1I1LAV8_9RHOB</name>
<dbReference type="InterPro" id="IPR025961">
    <property type="entry name" value="Metal_resist"/>
</dbReference>
<dbReference type="RefSeq" id="WP_093361232.1">
    <property type="nucleotide sequence ID" value="NZ_FOLG01000008.1"/>
</dbReference>
<accession>A0A1I1LAV8</accession>
<dbReference type="AlphaFoldDB" id="A0A1I1LAV8"/>
<dbReference type="Proteomes" id="UP000198728">
    <property type="component" value="Unassembled WGS sequence"/>
</dbReference>
<evidence type="ECO:0000313" key="1">
    <source>
        <dbReference type="EMBL" id="SFC70161.1"/>
    </source>
</evidence>
<protein>
    <submittedName>
        <fullName evidence="1">Uncharacterized membrane protein</fullName>
    </submittedName>
</protein>
<dbReference type="OrthoDB" id="7876971at2"/>
<keyword evidence="2" id="KW-1185">Reference proteome</keyword>
<proteinExistence type="predicted"/>
<dbReference type="Pfam" id="PF13801">
    <property type="entry name" value="Metal_resist"/>
    <property type="match status" value="1"/>
</dbReference>
<dbReference type="STRING" id="441112.SAMN04488094_10829"/>
<organism evidence="1 2">
    <name type="scientific">Tropicimonas isoalkanivorans</name>
    <dbReference type="NCBI Taxonomy" id="441112"/>
    <lineage>
        <taxon>Bacteria</taxon>
        <taxon>Pseudomonadati</taxon>
        <taxon>Pseudomonadota</taxon>
        <taxon>Alphaproteobacteria</taxon>
        <taxon>Rhodobacterales</taxon>
        <taxon>Roseobacteraceae</taxon>
        <taxon>Tropicimonas</taxon>
    </lineage>
</organism>
<dbReference type="EMBL" id="FOLG01000008">
    <property type="protein sequence ID" value="SFC70161.1"/>
    <property type="molecule type" value="Genomic_DNA"/>
</dbReference>
<sequence length="181" mass="20390">MTESTSPPSGPPAPRRRIWMRVLLFASLALNLAVAGIVAGAMLKGVHDDQPERLSRELGLGPFLRALDDDKRQALREAAQARRGELAEGRQAWRAAFSETLDLLREETFDQERFESLVERQAEIAARGRALGQEELARQLAAMPVEARRAFADRLEQGLRFHGRFRNHGRREDGMAPERQP</sequence>